<feature type="domain" description="NADP-dependent oxidoreductase" evidence="4">
    <location>
        <begin position="20"/>
        <end position="324"/>
    </location>
</feature>
<keyword evidence="6" id="KW-1185">Reference proteome</keyword>
<dbReference type="Pfam" id="PF00248">
    <property type="entry name" value="Aldo_ket_red"/>
    <property type="match status" value="1"/>
</dbReference>
<dbReference type="SUPFAM" id="SSF51430">
    <property type="entry name" value="NAD(P)-linked oxidoreductase"/>
    <property type="match status" value="1"/>
</dbReference>
<accession>A0A8K1C9Z6</accession>
<dbReference type="PANTHER" id="PTHR43150:SF2">
    <property type="entry name" value="HYPERKINETIC, ISOFORM M"/>
    <property type="match status" value="1"/>
</dbReference>
<dbReference type="AlphaFoldDB" id="A0A8K1C9Z6"/>
<protein>
    <recommendedName>
        <fullName evidence="4">NADP-dependent oxidoreductase domain-containing protein</fullName>
    </recommendedName>
</protein>
<evidence type="ECO:0000256" key="3">
    <source>
        <dbReference type="ARBA" id="ARBA00023002"/>
    </source>
</evidence>
<keyword evidence="2" id="KW-0521">NADP</keyword>
<comment type="similarity">
    <text evidence="1">Belongs to the shaker potassium channel beta subunit family.</text>
</comment>
<evidence type="ECO:0000256" key="2">
    <source>
        <dbReference type="ARBA" id="ARBA00022857"/>
    </source>
</evidence>
<sequence>MSTPMKYRRLGDSGLFVSQLGFGCFTFSDTSVSSIDSAYEVMSLVYERGINFWDTAEGYGRGKNEEIVGQVIRRGIEDKRWEREDLVISTKICMGTKVGPNATGLSRKHLIEGAKASLQRLQLDYVDVIMCHRQDPFTPIEETVRAMNFIISQGWAFYWGTSEWLASEILEACEIADRLGLIRPVCDQPQYNLLERSKVDNDFLPLFKKYGLGLTTYSPLQFGLLTGKYANGIPEDARLNTDYHFGLFADSFDKKVKQVEQLRPIAEELGCTLAQLALAWVTSNPKVSTLLLGASSIKQLEENLKALDVVPKLTADVKARIEAVIPIELKVAAHDIFALTRNQFV</sequence>
<dbReference type="InterPro" id="IPR005399">
    <property type="entry name" value="K_chnl_volt-dep_bsu_KCNAB-rel"/>
</dbReference>
<dbReference type="OrthoDB" id="40856at2759"/>
<organism evidence="5 6">
    <name type="scientific">Pythium oligandrum</name>
    <name type="common">Mycoparasitic fungus</name>
    <dbReference type="NCBI Taxonomy" id="41045"/>
    <lineage>
        <taxon>Eukaryota</taxon>
        <taxon>Sar</taxon>
        <taxon>Stramenopiles</taxon>
        <taxon>Oomycota</taxon>
        <taxon>Peronosporomycetes</taxon>
        <taxon>Pythiales</taxon>
        <taxon>Pythiaceae</taxon>
        <taxon>Pythium</taxon>
    </lineage>
</organism>
<evidence type="ECO:0000313" key="6">
    <source>
        <dbReference type="Proteomes" id="UP000794436"/>
    </source>
</evidence>
<dbReference type="PANTHER" id="PTHR43150">
    <property type="entry name" value="HYPERKINETIC, ISOFORM M"/>
    <property type="match status" value="1"/>
</dbReference>
<comment type="caution">
    <text evidence="5">The sequence shown here is derived from an EMBL/GenBank/DDBJ whole genome shotgun (WGS) entry which is preliminary data.</text>
</comment>
<dbReference type="Proteomes" id="UP000794436">
    <property type="component" value="Unassembled WGS sequence"/>
</dbReference>
<gene>
    <name evidence="5" type="ORF">Poli38472_007028</name>
</gene>
<proteinExistence type="inferred from homology"/>
<dbReference type="GO" id="GO:0016491">
    <property type="term" value="F:oxidoreductase activity"/>
    <property type="evidence" value="ECO:0007669"/>
    <property type="project" value="UniProtKB-KW"/>
</dbReference>
<dbReference type="Gene3D" id="3.20.20.100">
    <property type="entry name" value="NADP-dependent oxidoreductase domain"/>
    <property type="match status" value="1"/>
</dbReference>
<evidence type="ECO:0000256" key="1">
    <source>
        <dbReference type="ARBA" id="ARBA00006515"/>
    </source>
</evidence>
<keyword evidence="3" id="KW-0560">Oxidoreductase</keyword>
<dbReference type="EMBL" id="SPLM01000110">
    <property type="protein sequence ID" value="TMW58883.1"/>
    <property type="molecule type" value="Genomic_DNA"/>
</dbReference>
<reference evidence="5" key="1">
    <citation type="submission" date="2019-03" db="EMBL/GenBank/DDBJ databases">
        <title>Long read genome sequence of the mycoparasitic Pythium oligandrum ATCC 38472 isolated from sugarbeet rhizosphere.</title>
        <authorList>
            <person name="Gaulin E."/>
        </authorList>
    </citation>
    <scope>NUCLEOTIDE SEQUENCE</scope>
    <source>
        <strain evidence="5">ATCC 38472_TT</strain>
    </source>
</reference>
<evidence type="ECO:0000313" key="5">
    <source>
        <dbReference type="EMBL" id="TMW58883.1"/>
    </source>
</evidence>
<dbReference type="PROSITE" id="PS51257">
    <property type="entry name" value="PROKAR_LIPOPROTEIN"/>
    <property type="match status" value="1"/>
</dbReference>
<evidence type="ECO:0000259" key="4">
    <source>
        <dbReference type="Pfam" id="PF00248"/>
    </source>
</evidence>
<name>A0A8K1C9Z6_PYTOL</name>
<dbReference type="InterPro" id="IPR036812">
    <property type="entry name" value="NAD(P)_OxRdtase_dom_sf"/>
</dbReference>
<dbReference type="InterPro" id="IPR023210">
    <property type="entry name" value="NADP_OxRdtase_dom"/>
</dbReference>
<dbReference type="PRINTS" id="PR01577">
    <property type="entry name" value="KCNABCHANNEL"/>
</dbReference>